<keyword evidence="1" id="KW-0472">Membrane</keyword>
<gene>
    <name evidence="2" type="ORF">AGLY_000008</name>
</gene>
<comment type="caution">
    <text evidence="2">The sequence shown here is derived from an EMBL/GenBank/DDBJ whole genome shotgun (WGS) entry which is preliminary data.</text>
</comment>
<feature type="transmembrane region" description="Helical" evidence="1">
    <location>
        <begin position="32"/>
        <end position="52"/>
    </location>
</feature>
<proteinExistence type="predicted"/>
<dbReference type="Proteomes" id="UP000475862">
    <property type="component" value="Unassembled WGS sequence"/>
</dbReference>
<keyword evidence="3" id="KW-1185">Reference proteome</keyword>
<sequence>MPRGCRNFAVFTLYEMLVHTSVFSYIPRPNIPSIVGFLQIGYLLFQILFFSVEKNKQTREVIFSVTPNYKDLLYIEFKDNFRDYFGRKIVRLLDRTRHVVGIASISYFLYNIYTNSSYFHCALSLSYIHFKIISGINSNNPELFLLNANLGSEVVEYLCAVKFIIRITVINMLSIPLFDENSHGKSINLQMILVVMVGLRISKQ</sequence>
<dbReference type="AlphaFoldDB" id="A0A6G0U689"/>
<evidence type="ECO:0000313" key="3">
    <source>
        <dbReference type="Proteomes" id="UP000475862"/>
    </source>
</evidence>
<protein>
    <submittedName>
        <fullName evidence="2">Uncharacterized protein</fullName>
    </submittedName>
</protein>
<evidence type="ECO:0000313" key="2">
    <source>
        <dbReference type="EMBL" id="KAE9544467.1"/>
    </source>
</evidence>
<dbReference type="EMBL" id="VYZN01000001">
    <property type="protein sequence ID" value="KAE9544467.1"/>
    <property type="molecule type" value="Genomic_DNA"/>
</dbReference>
<organism evidence="2 3">
    <name type="scientific">Aphis glycines</name>
    <name type="common">Soybean aphid</name>
    <dbReference type="NCBI Taxonomy" id="307491"/>
    <lineage>
        <taxon>Eukaryota</taxon>
        <taxon>Metazoa</taxon>
        <taxon>Ecdysozoa</taxon>
        <taxon>Arthropoda</taxon>
        <taxon>Hexapoda</taxon>
        <taxon>Insecta</taxon>
        <taxon>Pterygota</taxon>
        <taxon>Neoptera</taxon>
        <taxon>Paraneoptera</taxon>
        <taxon>Hemiptera</taxon>
        <taxon>Sternorrhyncha</taxon>
        <taxon>Aphidomorpha</taxon>
        <taxon>Aphidoidea</taxon>
        <taxon>Aphididae</taxon>
        <taxon>Aphidini</taxon>
        <taxon>Aphis</taxon>
        <taxon>Aphis</taxon>
    </lineage>
</organism>
<name>A0A6G0U689_APHGL</name>
<evidence type="ECO:0000256" key="1">
    <source>
        <dbReference type="SAM" id="Phobius"/>
    </source>
</evidence>
<reference evidence="2 3" key="1">
    <citation type="submission" date="2019-08" db="EMBL/GenBank/DDBJ databases">
        <title>The genome of the soybean aphid Biotype 1, its phylome, world population structure and adaptation to the North American continent.</title>
        <authorList>
            <person name="Giordano R."/>
            <person name="Donthu R.K."/>
            <person name="Hernandez A.G."/>
            <person name="Wright C.L."/>
            <person name="Zimin A.V."/>
        </authorList>
    </citation>
    <scope>NUCLEOTIDE SEQUENCE [LARGE SCALE GENOMIC DNA]</scope>
    <source>
        <tissue evidence="2">Whole aphids</tissue>
    </source>
</reference>
<accession>A0A6G0U689</accession>
<keyword evidence="1" id="KW-1133">Transmembrane helix</keyword>
<feature type="transmembrane region" description="Helical" evidence="1">
    <location>
        <begin position="7"/>
        <end position="26"/>
    </location>
</feature>
<keyword evidence="1" id="KW-0812">Transmembrane</keyword>